<comment type="subunit">
    <text evidence="4">Part of a tri-snRNP complex.</text>
</comment>
<dbReference type="AlphaFoldDB" id="A0A1B9HXV3"/>
<reference evidence="11" key="2">
    <citation type="submission" date="2013-07" db="EMBL/GenBank/DDBJ databases">
        <authorList>
            <consortium name="The Broad Institute Genome Sequencing Platform"/>
            <person name="Cuomo C."/>
            <person name="Litvintseva A."/>
            <person name="Chen Y."/>
            <person name="Heitman J."/>
            <person name="Sun S."/>
            <person name="Springer D."/>
            <person name="Dromer F."/>
            <person name="Young S.K."/>
            <person name="Zeng Q."/>
            <person name="Gargeya S."/>
            <person name="Fitzgerald M."/>
            <person name="Abouelleil A."/>
            <person name="Alvarado L."/>
            <person name="Berlin A.M."/>
            <person name="Chapman S.B."/>
            <person name="Dewar J."/>
            <person name="Goldberg J."/>
            <person name="Griggs A."/>
            <person name="Gujja S."/>
            <person name="Hansen M."/>
            <person name="Howarth C."/>
            <person name="Imamovic A."/>
            <person name="Larimer J."/>
            <person name="McCowan C."/>
            <person name="Murphy C."/>
            <person name="Pearson M."/>
            <person name="Priest M."/>
            <person name="Roberts A."/>
            <person name="Saif S."/>
            <person name="Shea T."/>
            <person name="Sykes S."/>
            <person name="Wortman J."/>
            <person name="Nusbaum C."/>
            <person name="Birren B."/>
        </authorList>
    </citation>
    <scope>NUCLEOTIDE SEQUENCE</scope>
    <source>
        <strain evidence="11">CBS 10737</strain>
    </source>
</reference>
<feature type="compositionally biased region" description="Basic and acidic residues" evidence="8">
    <location>
        <begin position="37"/>
        <end position="106"/>
    </location>
</feature>
<sequence>MSSRAAPYGSPRDKDSRYGKDDRDGLTTRARSRSRSPRRDRDRYDERDRNYGRDSGRSSNRDDRSRRDYDSPRDRERDRRDEYSRDDKRDYRDRDGKRDDYSRETRSPAVRDVPFRDSSRSGNSRDNPNNDPNYRPSPKPYESRPPAGVAPAQPRAGPSQMQGYRQNNGGGNGGYGNGGGEYDRPLDRRAIEEGRRRREEERAKGVVYTEGGAYDPGAEDSLAPQDEPEDEIDPDDPEAQMAAMMGFGGFGTSKGQGKEDNIDVVAKVNKQRTWRQYMNRRGGFNRPLDKIK</sequence>
<keyword evidence="12" id="KW-1185">Reference proteome</keyword>
<name>A0A1B9HXV3_9TREE</name>
<feature type="compositionally biased region" description="Low complexity" evidence="8">
    <location>
        <begin position="120"/>
        <end position="136"/>
    </location>
</feature>
<comment type="subcellular location">
    <subcellularLocation>
        <location evidence="2">Nucleus</location>
    </subcellularLocation>
</comment>
<evidence type="ECO:0000256" key="3">
    <source>
        <dbReference type="ARBA" id="ARBA00008218"/>
    </source>
</evidence>
<dbReference type="EMBL" id="KI894014">
    <property type="protein sequence ID" value="OCF48106.1"/>
    <property type="molecule type" value="Genomic_DNA"/>
</dbReference>
<dbReference type="Pfam" id="PF08648">
    <property type="entry name" value="SNRNP27"/>
    <property type="match status" value="1"/>
</dbReference>
<dbReference type="RefSeq" id="XP_019009325.1">
    <property type="nucleotide sequence ID" value="XM_019157685.1"/>
</dbReference>
<dbReference type="STRING" id="1296096.A0A1B9HXV3"/>
<reference evidence="10" key="1">
    <citation type="submission" date="2013-07" db="EMBL/GenBank/DDBJ databases">
        <title>The Genome Sequence of Cryptococcus pinus CBS10737.</title>
        <authorList>
            <consortium name="The Broad Institute Genome Sequencing Platform"/>
            <person name="Cuomo C."/>
            <person name="Litvintseva A."/>
            <person name="Chen Y."/>
            <person name="Heitman J."/>
            <person name="Sun S."/>
            <person name="Springer D."/>
            <person name="Dromer F."/>
            <person name="Young S.K."/>
            <person name="Zeng Q."/>
            <person name="Gargeya S."/>
            <person name="Fitzgerald M."/>
            <person name="Abouelleil A."/>
            <person name="Alvarado L."/>
            <person name="Berlin A.M."/>
            <person name="Chapman S.B."/>
            <person name="Dewar J."/>
            <person name="Goldberg J."/>
            <person name="Griggs A."/>
            <person name="Gujja S."/>
            <person name="Hansen M."/>
            <person name="Howarth C."/>
            <person name="Imamovic A."/>
            <person name="Larimer J."/>
            <person name="McCowan C."/>
            <person name="Murphy C."/>
            <person name="Pearson M."/>
            <person name="Priest M."/>
            <person name="Roberts A."/>
            <person name="Saif S."/>
            <person name="Shea T."/>
            <person name="Sykes S."/>
            <person name="Wortman J."/>
            <person name="Nusbaum C."/>
            <person name="Birren B."/>
        </authorList>
    </citation>
    <scope>NUCLEOTIDE SEQUENCE [LARGE SCALE GENOMIC DNA]</scope>
    <source>
        <strain evidence="10">CBS 10737</strain>
    </source>
</reference>
<keyword evidence="7" id="KW-0539">Nucleus</keyword>
<evidence type="ECO:0000256" key="1">
    <source>
        <dbReference type="ARBA" id="ARBA00003632"/>
    </source>
</evidence>
<feature type="domain" description="U4/U6.U5 small nuclear ribonucleoprotein 27kDa protein" evidence="9">
    <location>
        <begin position="237"/>
        <end position="291"/>
    </location>
</feature>
<evidence type="ECO:0000313" key="11">
    <source>
        <dbReference type="EMBL" id="WWC73667.1"/>
    </source>
</evidence>
<dbReference type="GO" id="GO:0008380">
    <property type="term" value="P:RNA splicing"/>
    <property type="evidence" value="ECO:0007669"/>
    <property type="project" value="UniProtKB-KW"/>
</dbReference>
<evidence type="ECO:0000313" key="12">
    <source>
        <dbReference type="Proteomes" id="UP000094020"/>
    </source>
</evidence>
<feature type="compositionally biased region" description="Acidic residues" evidence="8">
    <location>
        <begin position="226"/>
        <end position="238"/>
    </location>
</feature>
<dbReference type="EMBL" id="CP144529">
    <property type="protein sequence ID" value="WWC73667.1"/>
    <property type="molecule type" value="Genomic_DNA"/>
</dbReference>
<feature type="compositionally biased region" description="Basic and acidic residues" evidence="8">
    <location>
        <begin position="11"/>
        <end position="26"/>
    </location>
</feature>
<feature type="compositionally biased region" description="Gly residues" evidence="8">
    <location>
        <begin position="168"/>
        <end position="180"/>
    </location>
</feature>
<comment type="function">
    <text evidence="1">May play a role in mRNA splicing.</text>
</comment>
<feature type="compositionally biased region" description="Basic and acidic residues" evidence="8">
    <location>
        <begin position="181"/>
        <end position="204"/>
    </location>
</feature>
<dbReference type="GeneID" id="30174343"/>
<evidence type="ECO:0000256" key="2">
    <source>
        <dbReference type="ARBA" id="ARBA00004123"/>
    </source>
</evidence>
<dbReference type="GO" id="GO:0006397">
    <property type="term" value="P:mRNA processing"/>
    <property type="evidence" value="ECO:0007669"/>
    <property type="project" value="UniProtKB-KW"/>
</dbReference>
<dbReference type="PANTHER" id="PTHR31077:SF1">
    <property type="entry name" value="U4_U6.U5 SMALL NUCLEAR RIBONUCLEOPROTEIN 27 KDA PROTEIN"/>
    <property type="match status" value="1"/>
</dbReference>
<dbReference type="GO" id="GO:0071011">
    <property type="term" value="C:precatalytic spliceosome"/>
    <property type="evidence" value="ECO:0007669"/>
    <property type="project" value="TreeGrafter"/>
</dbReference>
<dbReference type="KEGG" id="kpin:30174343"/>
<evidence type="ECO:0000313" key="10">
    <source>
        <dbReference type="EMBL" id="OCF48106.1"/>
    </source>
</evidence>
<evidence type="ECO:0000256" key="5">
    <source>
        <dbReference type="ARBA" id="ARBA00022664"/>
    </source>
</evidence>
<reference evidence="11" key="4">
    <citation type="submission" date="2024-02" db="EMBL/GenBank/DDBJ databases">
        <title>Comparative genomics of Cryptococcus and Kwoniella reveals pathogenesis evolution and contrasting modes of karyotype evolution via chromosome fusion or intercentromeric recombination.</title>
        <authorList>
            <person name="Coelho M.A."/>
            <person name="David-Palma M."/>
            <person name="Shea T."/>
            <person name="Bowers K."/>
            <person name="McGinley-Smith S."/>
            <person name="Mohammad A.W."/>
            <person name="Gnirke A."/>
            <person name="Yurkov A.M."/>
            <person name="Nowrousian M."/>
            <person name="Sun S."/>
            <person name="Cuomo C.A."/>
            <person name="Heitman J."/>
        </authorList>
    </citation>
    <scope>NUCLEOTIDE SEQUENCE</scope>
    <source>
        <strain evidence="11">CBS 10737</strain>
    </source>
</reference>
<organism evidence="10">
    <name type="scientific">Kwoniella pini CBS 10737</name>
    <dbReference type="NCBI Taxonomy" id="1296096"/>
    <lineage>
        <taxon>Eukaryota</taxon>
        <taxon>Fungi</taxon>
        <taxon>Dikarya</taxon>
        <taxon>Basidiomycota</taxon>
        <taxon>Agaricomycotina</taxon>
        <taxon>Tremellomycetes</taxon>
        <taxon>Tremellales</taxon>
        <taxon>Cryptococcaceae</taxon>
        <taxon>Kwoniella</taxon>
    </lineage>
</organism>
<keyword evidence="6" id="KW-0508">mRNA splicing</keyword>
<dbReference type="OrthoDB" id="2565327at2759"/>
<keyword evidence="5" id="KW-0507">mRNA processing</keyword>
<accession>A0A1B9HXV3</accession>
<comment type="similarity">
    <text evidence="3">Belongs to the SNUT3 family.</text>
</comment>
<evidence type="ECO:0000256" key="8">
    <source>
        <dbReference type="SAM" id="MobiDB-lite"/>
    </source>
</evidence>
<dbReference type="Proteomes" id="UP000094020">
    <property type="component" value="Chromosome 11"/>
</dbReference>
<proteinExistence type="inferred from homology"/>
<gene>
    <name evidence="10" type="ORF">I206_05974</name>
    <name evidence="11" type="ORF">I206_107639</name>
</gene>
<evidence type="ECO:0000256" key="4">
    <source>
        <dbReference type="ARBA" id="ARBA00011825"/>
    </source>
</evidence>
<evidence type="ECO:0000256" key="7">
    <source>
        <dbReference type="ARBA" id="ARBA00023242"/>
    </source>
</evidence>
<reference evidence="10" key="3">
    <citation type="submission" date="2016-07" db="EMBL/GenBank/DDBJ databases">
        <title>Evolution of pathogenesis and genome organization in the Tremellales.</title>
        <authorList>
            <person name="Cuomo C."/>
            <person name="Litvintseva A."/>
            <person name="Heitman J."/>
            <person name="Chen Y."/>
            <person name="Sun S."/>
            <person name="Springer D."/>
            <person name="Dromer F."/>
            <person name="Young S."/>
            <person name="Zeng Q."/>
            <person name="Chapman S."/>
            <person name="Gujja S."/>
            <person name="Saif S."/>
            <person name="Birren B."/>
        </authorList>
    </citation>
    <scope>NUCLEOTIDE SEQUENCE</scope>
    <source>
        <strain evidence="10">CBS 10737</strain>
    </source>
</reference>
<evidence type="ECO:0000256" key="6">
    <source>
        <dbReference type="ARBA" id="ARBA00023187"/>
    </source>
</evidence>
<dbReference type="InterPro" id="IPR013957">
    <property type="entry name" value="SNRNP27"/>
</dbReference>
<evidence type="ECO:0000259" key="9">
    <source>
        <dbReference type="Pfam" id="PF08648"/>
    </source>
</evidence>
<feature type="region of interest" description="Disordered" evidence="8">
    <location>
        <begin position="1"/>
        <end position="261"/>
    </location>
</feature>
<dbReference type="PANTHER" id="PTHR31077">
    <property type="entry name" value="U4/U6.U5 SMALL NUCLEAR RIBONUCLEOPROTEIN 27 KDA PROTEIN"/>
    <property type="match status" value="1"/>
</dbReference>
<protein>
    <recommendedName>
        <fullName evidence="9">U4/U6.U5 small nuclear ribonucleoprotein 27kDa protein domain-containing protein</fullName>
    </recommendedName>
</protein>